<protein>
    <submittedName>
        <fullName evidence="2">Uncharacterized protein</fullName>
    </submittedName>
</protein>
<dbReference type="KEGG" id="cak:Caul_0770"/>
<accession>B0SUM3</accession>
<organism evidence="2">
    <name type="scientific">Caulobacter sp. (strain K31)</name>
    <dbReference type="NCBI Taxonomy" id="366602"/>
    <lineage>
        <taxon>Bacteria</taxon>
        <taxon>Pseudomonadati</taxon>
        <taxon>Pseudomonadota</taxon>
        <taxon>Alphaproteobacteria</taxon>
        <taxon>Caulobacterales</taxon>
        <taxon>Caulobacteraceae</taxon>
        <taxon>Caulobacter</taxon>
    </lineage>
</organism>
<gene>
    <name evidence="2" type="ordered locus">Caul_0770</name>
</gene>
<feature type="compositionally biased region" description="Polar residues" evidence="1">
    <location>
        <begin position="96"/>
        <end position="106"/>
    </location>
</feature>
<reference evidence="2" key="1">
    <citation type="submission" date="2008-01" db="EMBL/GenBank/DDBJ databases">
        <title>Complete sequence of chromosome of Caulobacter sp. K31.</title>
        <authorList>
            <consortium name="US DOE Joint Genome Institute"/>
            <person name="Copeland A."/>
            <person name="Lucas S."/>
            <person name="Lapidus A."/>
            <person name="Barry K."/>
            <person name="Glavina del Rio T."/>
            <person name="Dalin E."/>
            <person name="Tice H."/>
            <person name="Pitluck S."/>
            <person name="Bruce D."/>
            <person name="Goodwin L."/>
            <person name="Thompson L.S."/>
            <person name="Brettin T."/>
            <person name="Detter J.C."/>
            <person name="Han C."/>
            <person name="Schmutz J."/>
            <person name="Larimer F."/>
            <person name="Land M."/>
            <person name="Hauser L."/>
            <person name="Kyrpides N."/>
            <person name="Kim E."/>
            <person name="Stephens C."/>
            <person name="Richardson P."/>
        </authorList>
    </citation>
    <scope>NUCLEOTIDE SEQUENCE [LARGE SCALE GENOMIC DNA]</scope>
    <source>
        <strain evidence="2">K31</strain>
    </source>
</reference>
<dbReference type="EMBL" id="CP000927">
    <property type="protein sequence ID" value="ABZ69901.1"/>
    <property type="molecule type" value="Genomic_DNA"/>
</dbReference>
<dbReference type="AlphaFoldDB" id="B0SUM3"/>
<feature type="region of interest" description="Disordered" evidence="1">
    <location>
        <begin position="64"/>
        <end position="112"/>
    </location>
</feature>
<name>B0SUM3_CAUSK</name>
<dbReference type="HOGENOM" id="CLU_2141372_0_0_5"/>
<evidence type="ECO:0000313" key="2">
    <source>
        <dbReference type="EMBL" id="ABZ69901.1"/>
    </source>
</evidence>
<dbReference type="STRING" id="366602.Caul_0770"/>
<sequence length="112" mass="12577">MRLGRLERGRSIGDGGSILVLRQAQDEDFYCTVVEFVLILSLSKDEDASGRWPSWRRTSNDFNAYRSDQRTGQPCPCGGNPSVRRRGGGVARQRANSLHRQLNQGFPPQGRE</sequence>
<evidence type="ECO:0000256" key="1">
    <source>
        <dbReference type="SAM" id="MobiDB-lite"/>
    </source>
</evidence>
<proteinExistence type="predicted"/>